<evidence type="ECO:0000256" key="16">
    <source>
        <dbReference type="ARBA" id="ARBA00049902"/>
    </source>
</evidence>
<dbReference type="PANTHER" id="PTHR32282">
    <property type="entry name" value="BINDING PROTEIN TRANSPEPTIDASE, PUTATIVE-RELATED"/>
    <property type="match status" value="1"/>
</dbReference>
<keyword evidence="6" id="KW-0645">Protease</keyword>
<organism evidence="20 21">
    <name type="scientific">Priestia veravalensis</name>
    <dbReference type="NCBI Taxonomy" id="1414648"/>
    <lineage>
        <taxon>Bacteria</taxon>
        <taxon>Bacillati</taxon>
        <taxon>Bacillota</taxon>
        <taxon>Bacilli</taxon>
        <taxon>Bacillales</taxon>
        <taxon>Bacillaceae</taxon>
        <taxon>Priestia</taxon>
    </lineage>
</organism>
<evidence type="ECO:0000256" key="12">
    <source>
        <dbReference type="ARBA" id="ARBA00023136"/>
    </source>
</evidence>
<proteinExistence type="inferred from homology"/>
<evidence type="ECO:0000256" key="15">
    <source>
        <dbReference type="ARBA" id="ARBA00034000"/>
    </source>
</evidence>
<protein>
    <submittedName>
        <fullName evidence="20">Monofunctional biosynthetic peptidoglycan transglycosylase</fullName>
    </submittedName>
</protein>
<dbReference type="SUPFAM" id="SSF53955">
    <property type="entry name" value="Lysozyme-like"/>
    <property type="match status" value="1"/>
</dbReference>
<reference evidence="20 21" key="1">
    <citation type="submission" date="2015-11" db="EMBL/GenBank/DDBJ databases">
        <title>Bacillus caseinolyticus sp nov.</title>
        <authorList>
            <person name="Dastager S.G."/>
            <person name="Mawlankar R."/>
        </authorList>
    </citation>
    <scope>NUCLEOTIDE SEQUENCE [LARGE SCALE GENOMIC DNA]</scope>
    <source>
        <strain evidence="20 21">SGD-V-76</strain>
    </source>
</reference>
<keyword evidence="7" id="KW-0328">Glycosyltransferase</keyword>
<comment type="catalytic activity">
    <reaction evidence="16">
        <text>[GlcNAc-(1-&gt;4)-Mur2Ac(oyl-L-Ala-gamma-D-Glu-L-Lys-D-Ala-D-Ala)](n)-di-trans,octa-cis-undecaprenyl diphosphate + beta-D-GlcNAc-(1-&gt;4)-Mur2Ac(oyl-L-Ala-gamma-D-Glu-L-Lys-D-Ala-D-Ala)-di-trans,octa-cis-undecaprenyl diphosphate = [GlcNAc-(1-&gt;4)-Mur2Ac(oyl-L-Ala-gamma-D-Glu-L-Lys-D-Ala-D-Ala)](n+1)-di-trans,octa-cis-undecaprenyl diphosphate + di-trans,octa-cis-undecaprenyl diphosphate + H(+)</text>
        <dbReference type="Rhea" id="RHEA:23708"/>
        <dbReference type="Rhea" id="RHEA-COMP:9602"/>
        <dbReference type="Rhea" id="RHEA-COMP:9603"/>
        <dbReference type="ChEBI" id="CHEBI:15378"/>
        <dbReference type="ChEBI" id="CHEBI:58405"/>
        <dbReference type="ChEBI" id="CHEBI:60033"/>
        <dbReference type="ChEBI" id="CHEBI:78435"/>
        <dbReference type="EC" id="2.4.99.28"/>
    </reaction>
</comment>
<comment type="subcellular location">
    <subcellularLocation>
        <location evidence="1">Cell membrane</location>
    </subcellularLocation>
</comment>
<comment type="caution">
    <text evidence="20">The sequence shown here is derived from an EMBL/GenBank/DDBJ whole genome shotgun (WGS) entry which is preliminary data.</text>
</comment>
<dbReference type="EMBL" id="LNQP01000015">
    <property type="protein sequence ID" value="KSU88836.1"/>
    <property type="molecule type" value="Genomic_DNA"/>
</dbReference>
<sequence>METVLIEHFKKARRLFRILLVLALLCTVCIGIAYISIFLYAKIAGPPTLTVPQTAIFYSSNGKVLDELHNGQKRYWVPLESVSDNIKEATLAVEDKRFYDHNGFDIKRIGGAIVADIKAMSKVQGASTITQQYARNLFLEHDKTWTRKFQEALYTIRLEFNYDKDKIFEGYLNTIYYGHGAYGVEAASKTYFNKKAKDLTLSEASMLAGIPKGPTYYSPLLHEENAKERQRIILNLLVDQGKISQKEADKAFVTPLFYAKKAQDEANAKKQDASYFMSAALSQLTNELGITEAMIHSNGLRIYTTLDIDVQKKAEEAMNTVMNKDSDIQTAFVAMDPKTGAVKALIGGRDYKKSPFNRATQAVRQPGSTMKPFLYYAALADGFTESTAMQSEETTFTLDDGVSTYKPSNYNSYYANNPITLAQAIALSDNIYAVKTHLFIGEHRLVETAKSLGVSTPLKQVPSLALGTSPVRVIDMVNAYGIFANGGKEISPTFIKRIETADGDMVYEAPQEKKQIVDKRLAFLTTHLMTGMFQKELNGYTTVTGKPILKYLSRDYAGKSGTTPTDSWMIGYTPQLVSGVWVGYDQGKQIERVEEKAYAKKMWALFMEDALEGKKKQAFKAPKGLVSVNINPETGDIATKSCSKKYKAYYLTGTQPTTYCRDKGVSEEKNQAPQKQKEQDGFFHRLRDWF</sequence>
<evidence type="ECO:0000256" key="1">
    <source>
        <dbReference type="ARBA" id="ARBA00004236"/>
    </source>
</evidence>
<keyword evidence="12 17" id="KW-0472">Membrane</keyword>
<accession>A0A0V8JP45</accession>
<evidence type="ECO:0000256" key="7">
    <source>
        <dbReference type="ARBA" id="ARBA00022676"/>
    </source>
</evidence>
<dbReference type="GO" id="GO:0030288">
    <property type="term" value="C:outer membrane-bounded periplasmic space"/>
    <property type="evidence" value="ECO:0007669"/>
    <property type="project" value="TreeGrafter"/>
</dbReference>
<dbReference type="GO" id="GO:0005886">
    <property type="term" value="C:plasma membrane"/>
    <property type="evidence" value="ECO:0007669"/>
    <property type="project" value="UniProtKB-SubCell"/>
</dbReference>
<dbReference type="Pfam" id="PF00912">
    <property type="entry name" value="Transgly"/>
    <property type="match status" value="1"/>
</dbReference>
<dbReference type="InterPro" id="IPR001460">
    <property type="entry name" value="PCN-bd_Tpept"/>
</dbReference>
<keyword evidence="13" id="KW-0511">Multifunctional enzyme</keyword>
<comment type="similarity">
    <text evidence="3">In the N-terminal section; belongs to the glycosyltransferase 51 family.</text>
</comment>
<feature type="domain" description="Glycosyl transferase family 51" evidence="19">
    <location>
        <begin position="62"/>
        <end position="236"/>
    </location>
</feature>
<dbReference type="RefSeq" id="WP_025908716.1">
    <property type="nucleotide sequence ID" value="NZ_KQ758634.1"/>
</dbReference>
<dbReference type="GO" id="GO:0009252">
    <property type="term" value="P:peptidoglycan biosynthetic process"/>
    <property type="evidence" value="ECO:0007669"/>
    <property type="project" value="UniProtKB-KW"/>
</dbReference>
<evidence type="ECO:0000256" key="10">
    <source>
        <dbReference type="ARBA" id="ARBA00022960"/>
    </source>
</evidence>
<evidence type="ECO:0000256" key="6">
    <source>
        <dbReference type="ARBA" id="ARBA00022670"/>
    </source>
</evidence>
<dbReference type="Proteomes" id="UP000053681">
    <property type="component" value="Unassembled WGS sequence"/>
</dbReference>
<evidence type="ECO:0000256" key="2">
    <source>
        <dbReference type="ARBA" id="ARBA00007090"/>
    </source>
</evidence>
<evidence type="ECO:0000256" key="8">
    <source>
        <dbReference type="ARBA" id="ARBA00022679"/>
    </source>
</evidence>
<dbReference type="AlphaFoldDB" id="A0A0V8JP45"/>
<dbReference type="GO" id="GO:0071555">
    <property type="term" value="P:cell wall organization"/>
    <property type="evidence" value="ECO:0007669"/>
    <property type="project" value="UniProtKB-KW"/>
</dbReference>
<keyword evidence="11" id="KW-0573">Peptidoglycan synthesis</keyword>
<dbReference type="InterPro" id="IPR023346">
    <property type="entry name" value="Lysozyme-like_dom_sf"/>
</dbReference>
<keyword evidence="10" id="KW-0133">Cell shape</keyword>
<dbReference type="GO" id="GO:0009002">
    <property type="term" value="F:serine-type D-Ala-D-Ala carboxypeptidase activity"/>
    <property type="evidence" value="ECO:0007669"/>
    <property type="project" value="UniProtKB-EC"/>
</dbReference>
<keyword evidence="14" id="KW-0961">Cell wall biogenesis/degradation</keyword>
<keyword evidence="5" id="KW-0121">Carboxypeptidase</keyword>
<dbReference type="InterPro" id="IPR050396">
    <property type="entry name" value="Glycosyltr_51/Transpeptidase"/>
</dbReference>
<dbReference type="GO" id="GO:0008955">
    <property type="term" value="F:peptidoglycan glycosyltransferase activity"/>
    <property type="evidence" value="ECO:0007669"/>
    <property type="project" value="UniProtKB-EC"/>
</dbReference>
<evidence type="ECO:0000256" key="9">
    <source>
        <dbReference type="ARBA" id="ARBA00022801"/>
    </source>
</evidence>
<dbReference type="NCBIfam" id="TIGR02074">
    <property type="entry name" value="PBP_1a_fam"/>
    <property type="match status" value="1"/>
</dbReference>
<evidence type="ECO:0000256" key="14">
    <source>
        <dbReference type="ARBA" id="ARBA00023316"/>
    </source>
</evidence>
<keyword evidence="17" id="KW-0812">Transmembrane</keyword>
<dbReference type="InterPro" id="IPR012338">
    <property type="entry name" value="Beta-lactam/transpept-like"/>
</dbReference>
<dbReference type="FunFam" id="3.40.710.10:FF:000028">
    <property type="entry name" value="Penicillin-binding protein 1A"/>
    <property type="match status" value="1"/>
</dbReference>
<comment type="catalytic activity">
    <reaction evidence="15">
        <text>Preferential cleavage: (Ac)2-L-Lys-D-Ala-|-D-Ala. Also transpeptidation of peptidyl-alanyl moieties that are N-acyl substituents of D-alanine.</text>
        <dbReference type="EC" id="3.4.16.4"/>
    </reaction>
</comment>
<feature type="domain" description="Penicillin-binding protein transpeptidase" evidence="18">
    <location>
        <begin position="331"/>
        <end position="577"/>
    </location>
</feature>
<dbReference type="InterPro" id="IPR001264">
    <property type="entry name" value="Glyco_trans_51"/>
</dbReference>
<dbReference type="Pfam" id="PF00905">
    <property type="entry name" value="Transpeptidase"/>
    <property type="match status" value="1"/>
</dbReference>
<dbReference type="GO" id="GO:0008658">
    <property type="term" value="F:penicillin binding"/>
    <property type="evidence" value="ECO:0007669"/>
    <property type="project" value="InterPro"/>
</dbReference>
<feature type="transmembrane region" description="Helical" evidence="17">
    <location>
        <begin position="18"/>
        <end position="41"/>
    </location>
</feature>
<evidence type="ECO:0000256" key="17">
    <source>
        <dbReference type="SAM" id="Phobius"/>
    </source>
</evidence>
<keyword evidence="4" id="KW-1003">Cell membrane</keyword>
<name>A0A0V8JP45_9BACI</name>
<dbReference type="InterPro" id="IPR036950">
    <property type="entry name" value="PBP_transglycosylase"/>
</dbReference>
<evidence type="ECO:0000259" key="19">
    <source>
        <dbReference type="Pfam" id="PF00912"/>
    </source>
</evidence>
<evidence type="ECO:0000256" key="5">
    <source>
        <dbReference type="ARBA" id="ARBA00022645"/>
    </source>
</evidence>
<dbReference type="SUPFAM" id="SSF56601">
    <property type="entry name" value="beta-lactamase/transpeptidase-like"/>
    <property type="match status" value="1"/>
</dbReference>
<dbReference type="FunFam" id="1.10.3810.10:FF:000001">
    <property type="entry name" value="Penicillin-binding protein 1A"/>
    <property type="match status" value="1"/>
</dbReference>
<keyword evidence="9" id="KW-0378">Hydrolase</keyword>
<keyword evidence="21" id="KW-1185">Reference proteome</keyword>
<evidence type="ECO:0000313" key="21">
    <source>
        <dbReference type="Proteomes" id="UP000053681"/>
    </source>
</evidence>
<evidence type="ECO:0000256" key="4">
    <source>
        <dbReference type="ARBA" id="ARBA00022475"/>
    </source>
</evidence>
<dbReference type="GO" id="GO:0008360">
    <property type="term" value="P:regulation of cell shape"/>
    <property type="evidence" value="ECO:0007669"/>
    <property type="project" value="UniProtKB-KW"/>
</dbReference>
<evidence type="ECO:0000256" key="11">
    <source>
        <dbReference type="ARBA" id="ARBA00022984"/>
    </source>
</evidence>
<evidence type="ECO:0000313" key="20">
    <source>
        <dbReference type="EMBL" id="KSU88836.1"/>
    </source>
</evidence>
<keyword evidence="17" id="KW-1133">Transmembrane helix</keyword>
<dbReference type="PANTHER" id="PTHR32282:SF11">
    <property type="entry name" value="PENICILLIN-BINDING PROTEIN 1B"/>
    <property type="match status" value="1"/>
</dbReference>
<evidence type="ECO:0000259" key="18">
    <source>
        <dbReference type="Pfam" id="PF00905"/>
    </source>
</evidence>
<keyword evidence="8" id="KW-0808">Transferase</keyword>
<gene>
    <name evidence="20" type="ORF">AS180_05875</name>
</gene>
<dbReference type="GO" id="GO:0006508">
    <property type="term" value="P:proteolysis"/>
    <property type="evidence" value="ECO:0007669"/>
    <property type="project" value="UniProtKB-KW"/>
</dbReference>
<evidence type="ECO:0000256" key="3">
    <source>
        <dbReference type="ARBA" id="ARBA00007739"/>
    </source>
</evidence>
<dbReference type="Gene3D" id="3.40.710.10">
    <property type="entry name" value="DD-peptidase/beta-lactamase superfamily"/>
    <property type="match status" value="1"/>
</dbReference>
<comment type="similarity">
    <text evidence="2">In the C-terminal section; belongs to the transpeptidase family.</text>
</comment>
<evidence type="ECO:0000256" key="13">
    <source>
        <dbReference type="ARBA" id="ARBA00023268"/>
    </source>
</evidence>
<dbReference type="Gene3D" id="1.10.3810.10">
    <property type="entry name" value="Biosynthetic peptidoglycan transglycosylase-like"/>
    <property type="match status" value="1"/>
</dbReference>